<name>A0A3P6TX39_LITSI</name>
<dbReference type="SUPFAM" id="SSF49354">
    <property type="entry name" value="PapD-like"/>
    <property type="match status" value="1"/>
</dbReference>
<keyword evidence="7" id="KW-0175">Coiled coil</keyword>
<evidence type="ECO:0000256" key="2">
    <source>
        <dbReference type="ARBA" id="ARBA00008932"/>
    </source>
</evidence>
<gene>
    <name evidence="10" type="ORF">NLS_LOCUS8405</name>
</gene>
<evidence type="ECO:0000256" key="1">
    <source>
        <dbReference type="ARBA" id="ARBA00004211"/>
    </source>
</evidence>
<protein>
    <recommendedName>
        <fullName evidence="6">Major sperm protein</fullName>
    </recommendedName>
</protein>
<dbReference type="InterPro" id="IPR000535">
    <property type="entry name" value="MSP_dom"/>
</dbReference>
<dbReference type="OrthoDB" id="264603at2759"/>
<dbReference type="AlphaFoldDB" id="A0A3P6TX39"/>
<keyword evidence="4" id="KW-1133">Transmembrane helix</keyword>
<reference evidence="10 11" key="1">
    <citation type="submission" date="2018-08" db="EMBL/GenBank/DDBJ databases">
        <authorList>
            <person name="Laetsch R D."/>
            <person name="Stevens L."/>
            <person name="Kumar S."/>
            <person name="Blaxter L. M."/>
        </authorList>
    </citation>
    <scope>NUCLEOTIDE SEQUENCE [LARGE SCALE GENOMIC DNA]</scope>
</reference>
<dbReference type="InterPro" id="IPR008962">
    <property type="entry name" value="PapD-like_sf"/>
</dbReference>
<dbReference type="GO" id="GO:0033149">
    <property type="term" value="F:FFAT motif binding"/>
    <property type="evidence" value="ECO:0007669"/>
    <property type="project" value="TreeGrafter"/>
</dbReference>
<evidence type="ECO:0000313" key="10">
    <source>
        <dbReference type="EMBL" id="VDK87919.1"/>
    </source>
</evidence>
<evidence type="ECO:0000256" key="3">
    <source>
        <dbReference type="ARBA" id="ARBA00022692"/>
    </source>
</evidence>
<dbReference type="PANTHER" id="PTHR10809">
    <property type="entry name" value="VESICLE-ASSOCIATED MEMBRANE PROTEIN-ASSOCIATED PROTEIN"/>
    <property type="match status" value="1"/>
</dbReference>
<evidence type="ECO:0000256" key="4">
    <source>
        <dbReference type="ARBA" id="ARBA00022989"/>
    </source>
</evidence>
<dbReference type="Pfam" id="PF00635">
    <property type="entry name" value="Motile_Sperm"/>
    <property type="match status" value="1"/>
</dbReference>
<evidence type="ECO:0000256" key="8">
    <source>
        <dbReference type="SAM" id="MobiDB-lite"/>
    </source>
</evidence>
<evidence type="ECO:0000313" key="11">
    <source>
        <dbReference type="Proteomes" id="UP000277928"/>
    </source>
</evidence>
<proteinExistence type="inferred from homology"/>
<comment type="function">
    <text evidence="6">Central component in molecular interactions underlying sperm crawling. Forms an extensive filament system that extends from sperm villipoda, along the leading edge of the pseudopod.</text>
</comment>
<dbReference type="EMBL" id="UYRX01001053">
    <property type="protein sequence ID" value="VDK87919.1"/>
    <property type="molecule type" value="Genomic_DNA"/>
</dbReference>
<dbReference type="Gene3D" id="2.60.40.10">
    <property type="entry name" value="Immunoglobulins"/>
    <property type="match status" value="1"/>
</dbReference>
<dbReference type="GO" id="GO:0090158">
    <property type="term" value="P:endoplasmic reticulum membrane organization"/>
    <property type="evidence" value="ECO:0007669"/>
    <property type="project" value="TreeGrafter"/>
</dbReference>
<dbReference type="InterPro" id="IPR013783">
    <property type="entry name" value="Ig-like_fold"/>
</dbReference>
<evidence type="ECO:0000256" key="5">
    <source>
        <dbReference type="ARBA" id="ARBA00023136"/>
    </source>
</evidence>
<evidence type="ECO:0000256" key="6">
    <source>
        <dbReference type="RuleBase" id="RU003425"/>
    </source>
</evidence>
<sequence>MSRTLQVLTIEPSHELIFKGPFNDVVTCQMKLTNPTERQVCFKVKTTAPKQYCVRPNSGILSPGEMCDVAVMLQPFDASSNVELEHTKHKFMVQSVYAPPGDLTLDSIWKNAQPSELMDSKLRVVFEHPPAAECGGDKTPPRVSSESKPASGGYPANLDAEVRRIIEEKNRAEAVKASLERDNNNLKARLAALEVLPQVTGNQTSEGGITVLQVVLVGFAALMCHDSTPLFLESVAKLLEYQITILPASLFEITAHESDPSFRRSMDFHELITRHALRYNYVRVARLLVSSLTNEMHLEFAFFIMKYIISHRKYSNYSIVRELAKQLAMHELPSTSRECSVHRIERATAYIVLMKDLIAAKNNPRLRANFISTIKESLPCTGKFKELDAEIRKSRVGLLAITMKEHRISWLQREFNKRAGKISAQIDNYLDILRTELLPSLERLPLERWVQSSIPEQVALADIIISNGLCEESLLQYFELVQNTPSLSVDFFHGCSSDLFTESQKIFKRVVID</sequence>
<comment type="similarity">
    <text evidence="2">Belongs to the VAMP-associated protein (VAP) (TC 9.B.17) family.</text>
</comment>
<keyword evidence="5" id="KW-0472">Membrane</keyword>
<feature type="region of interest" description="Disordered" evidence="8">
    <location>
        <begin position="131"/>
        <end position="154"/>
    </location>
</feature>
<dbReference type="Proteomes" id="UP000277928">
    <property type="component" value="Unassembled WGS sequence"/>
</dbReference>
<dbReference type="GO" id="GO:0005886">
    <property type="term" value="C:plasma membrane"/>
    <property type="evidence" value="ECO:0007669"/>
    <property type="project" value="TreeGrafter"/>
</dbReference>
<keyword evidence="6" id="KW-0963">Cytoplasm</keyword>
<dbReference type="GO" id="GO:0061817">
    <property type="term" value="P:endoplasmic reticulum-plasma membrane tethering"/>
    <property type="evidence" value="ECO:0007669"/>
    <property type="project" value="TreeGrafter"/>
</dbReference>
<dbReference type="InterPro" id="IPR016763">
    <property type="entry name" value="VAP"/>
</dbReference>
<evidence type="ECO:0000256" key="7">
    <source>
        <dbReference type="SAM" id="Coils"/>
    </source>
</evidence>
<keyword evidence="11" id="KW-1185">Reference proteome</keyword>
<comment type="subcellular location">
    <subcellularLocation>
        <location evidence="1">Membrane</location>
        <topology evidence="1">Single-pass type IV membrane protein</topology>
    </subcellularLocation>
</comment>
<accession>A0A3P6TX39</accession>
<evidence type="ECO:0000259" key="9">
    <source>
        <dbReference type="PROSITE" id="PS50202"/>
    </source>
</evidence>
<dbReference type="STRING" id="42156.A0A3P6TX39"/>
<keyword evidence="3" id="KW-0812">Transmembrane</keyword>
<organism evidence="10 11">
    <name type="scientific">Litomosoides sigmodontis</name>
    <name type="common">Filarial nematode worm</name>
    <dbReference type="NCBI Taxonomy" id="42156"/>
    <lineage>
        <taxon>Eukaryota</taxon>
        <taxon>Metazoa</taxon>
        <taxon>Ecdysozoa</taxon>
        <taxon>Nematoda</taxon>
        <taxon>Chromadorea</taxon>
        <taxon>Rhabditida</taxon>
        <taxon>Spirurina</taxon>
        <taxon>Spiruromorpha</taxon>
        <taxon>Filarioidea</taxon>
        <taxon>Onchocercidae</taxon>
        <taxon>Litomosoides</taxon>
    </lineage>
</organism>
<feature type="domain" description="MSP" evidence="9">
    <location>
        <begin position="7"/>
        <end position="127"/>
    </location>
</feature>
<dbReference type="PROSITE" id="PS50202">
    <property type="entry name" value="MSP"/>
    <property type="match status" value="1"/>
</dbReference>
<dbReference type="PANTHER" id="PTHR10809:SF6">
    <property type="entry name" value="AT11025P-RELATED"/>
    <property type="match status" value="1"/>
</dbReference>
<feature type="coiled-coil region" evidence="7">
    <location>
        <begin position="162"/>
        <end position="196"/>
    </location>
</feature>
<dbReference type="GO" id="GO:0005789">
    <property type="term" value="C:endoplasmic reticulum membrane"/>
    <property type="evidence" value="ECO:0007669"/>
    <property type="project" value="InterPro"/>
</dbReference>
<keyword evidence="6" id="KW-0206">Cytoskeleton</keyword>